<name>A0A0V0SR55_9BILA</name>
<dbReference type="EMBL" id="JYDJ01003547">
    <property type="protein sequence ID" value="KRX29208.1"/>
    <property type="molecule type" value="Genomic_DNA"/>
</dbReference>
<organism evidence="1 2">
    <name type="scientific">Trichinella murrelli</name>
    <dbReference type="NCBI Taxonomy" id="144512"/>
    <lineage>
        <taxon>Eukaryota</taxon>
        <taxon>Metazoa</taxon>
        <taxon>Ecdysozoa</taxon>
        <taxon>Nematoda</taxon>
        <taxon>Enoplea</taxon>
        <taxon>Dorylaimia</taxon>
        <taxon>Trichinellida</taxon>
        <taxon>Trichinellidae</taxon>
        <taxon>Trichinella</taxon>
    </lineage>
</organism>
<evidence type="ECO:0000313" key="2">
    <source>
        <dbReference type="Proteomes" id="UP000055048"/>
    </source>
</evidence>
<reference evidence="1 2" key="1">
    <citation type="submission" date="2015-01" db="EMBL/GenBank/DDBJ databases">
        <title>Evolution of Trichinella species and genotypes.</title>
        <authorList>
            <person name="Korhonen P.K."/>
            <person name="Edoardo P."/>
            <person name="Giuseppe L.R."/>
            <person name="Gasser R.B."/>
        </authorList>
    </citation>
    <scope>NUCLEOTIDE SEQUENCE [LARGE SCALE GENOMIC DNA]</scope>
    <source>
        <strain evidence="1">ISS417</strain>
    </source>
</reference>
<gene>
    <name evidence="1" type="ORF">T05_176</name>
</gene>
<evidence type="ECO:0000313" key="1">
    <source>
        <dbReference type="EMBL" id="KRX29208.1"/>
    </source>
</evidence>
<keyword evidence="2" id="KW-1185">Reference proteome</keyword>
<sequence length="53" mass="5985">MAFALSHTCDQTVDLGLVPPLGRHLLNDQKHHHLGDAAASYNNRICQYLTQWI</sequence>
<proteinExistence type="predicted"/>
<dbReference type="Proteomes" id="UP000055048">
    <property type="component" value="Unassembled WGS sequence"/>
</dbReference>
<comment type="caution">
    <text evidence="1">The sequence shown here is derived from an EMBL/GenBank/DDBJ whole genome shotgun (WGS) entry which is preliminary data.</text>
</comment>
<accession>A0A0V0SR55</accession>
<dbReference type="AlphaFoldDB" id="A0A0V0SR55"/>
<protein>
    <submittedName>
        <fullName evidence="1">Uncharacterized protein</fullName>
    </submittedName>
</protein>